<dbReference type="InterPro" id="IPR023302">
    <property type="entry name" value="Pept_S9A_N"/>
</dbReference>
<dbReference type="GO" id="GO:0006508">
    <property type="term" value="P:proteolysis"/>
    <property type="evidence" value="ECO:0007669"/>
    <property type="project" value="UniProtKB-KW"/>
</dbReference>
<evidence type="ECO:0000259" key="7">
    <source>
        <dbReference type="Pfam" id="PF00326"/>
    </source>
</evidence>
<dbReference type="Proteomes" id="UP000332933">
    <property type="component" value="Unassembled WGS sequence"/>
</dbReference>
<evidence type="ECO:0000259" key="8">
    <source>
        <dbReference type="Pfam" id="PF02897"/>
    </source>
</evidence>
<dbReference type="Gene3D" id="2.130.10.120">
    <property type="entry name" value="Prolyl oligopeptidase, N-terminal domain"/>
    <property type="match status" value="1"/>
</dbReference>
<feature type="domain" description="Peptidase S9 prolyl oligopeptidase catalytic" evidence="7">
    <location>
        <begin position="476"/>
        <end position="691"/>
    </location>
</feature>
<reference evidence="10 11" key="1">
    <citation type="submission" date="2019-03" db="EMBL/GenBank/DDBJ databases">
        <authorList>
            <person name="Gaulin E."/>
            <person name="Dumas B."/>
        </authorList>
    </citation>
    <scope>NUCLEOTIDE SEQUENCE [LARGE SCALE GENOMIC DNA]</scope>
    <source>
        <strain evidence="10">CBS 568.67</strain>
    </source>
</reference>
<sequence length="705" mass="79916">MVALGTLMARRLGPSRTHVFRAISTMRKQDTHRSVSTASMDWLRDPMSPKLQEFIESEHAHWKRESKPYRKFQRQVFSEMRRRLKLDALDHSVPEVIGQFAYYLKTIPRLNFPIYCRQDITTGKEEVVLNPNEMDFGQIGVFKVSPDGRYLAYTMDMTGDELYEAYVKDLRSSRITKIRSHVRSIEWDQVGSLYYTVPDMVHRPCRVFRHRMGVSAPDTHIFTEDDPSVFLDVVLTKDMKFVLINANSKRSSEVHSLDATNTAATPQLVRARDPNVLYFADHADDAFYIVTNADQASNYKVVKLPDSARDAGDGAWTTFAPDAPDVKIDEMDLFHEYLVLYERKGGFPRIRILPLHQDASTSGHVIPLDDHPCCVLYPAANRDFGSNTLRFSLSTPLVPEIVYQYHIPTRQLDVLKDDTAAAFDRSQYVCRRVHVPHGDVHVPLTLVHHKDLSLDHSNPTLLTGYGAYGMNLETGFDMEALSLLDRSWVLAFAHVRGGGELGLAWHAQGRGLSKKNTFLDFVACAEWLQAQGYTTAARLAAKGTSAGGLIMGYIANERPDLCRALVMNVPFLDIATTMQDPTLPLTVHEYDEWGNPSDDADVRAYMQSYAPCDNMREKTYPAMLVTTALNDMRVQYWEPLKWVRQLRAMGRKDASTVWCKVRDDGGHFNGLGRLDQLQAAADEVVFLHHALDLPTTPTGEKKRVK</sequence>
<keyword evidence="3 6" id="KW-0378">Hydrolase</keyword>
<keyword evidence="11" id="KW-1185">Reference proteome</keyword>
<organism evidence="10 11">
    <name type="scientific">Aphanomyces stellatus</name>
    <dbReference type="NCBI Taxonomy" id="120398"/>
    <lineage>
        <taxon>Eukaryota</taxon>
        <taxon>Sar</taxon>
        <taxon>Stramenopiles</taxon>
        <taxon>Oomycota</taxon>
        <taxon>Saprolegniomycetes</taxon>
        <taxon>Saprolegniales</taxon>
        <taxon>Verrucalvaceae</taxon>
        <taxon>Aphanomyces</taxon>
    </lineage>
</organism>
<comment type="similarity">
    <text evidence="1 6">Belongs to the peptidase S9A family.</text>
</comment>
<dbReference type="InterPro" id="IPR051543">
    <property type="entry name" value="Serine_Peptidase_S9A"/>
</dbReference>
<feature type="domain" description="Peptidase S9A N-terminal" evidence="8">
    <location>
        <begin position="40"/>
        <end position="417"/>
    </location>
</feature>
<dbReference type="Pfam" id="PF02897">
    <property type="entry name" value="Peptidase_S9_N"/>
    <property type="match status" value="1"/>
</dbReference>
<dbReference type="EC" id="3.4.21.-" evidence="6"/>
<evidence type="ECO:0000256" key="3">
    <source>
        <dbReference type="ARBA" id="ARBA00022801"/>
    </source>
</evidence>
<dbReference type="InterPro" id="IPR029058">
    <property type="entry name" value="AB_hydrolase_fold"/>
</dbReference>
<evidence type="ECO:0000313" key="10">
    <source>
        <dbReference type="EMBL" id="VFT89053.1"/>
    </source>
</evidence>
<dbReference type="AlphaFoldDB" id="A0A485KUY0"/>
<proteinExistence type="inferred from homology"/>
<evidence type="ECO:0000256" key="1">
    <source>
        <dbReference type="ARBA" id="ARBA00005228"/>
    </source>
</evidence>
<comment type="function">
    <text evidence="5">Serine peptidase whose precise substrate specificity remains unclear. Does not cleave peptides after a arginine or lysine residue. Regulates trans-Golgi network morphology and sorting by regulating the membrane binding of the AP-1 complex. May play a role in the regulation of synaptic vesicle exocytosis.</text>
</comment>
<evidence type="ECO:0000256" key="4">
    <source>
        <dbReference type="ARBA" id="ARBA00022825"/>
    </source>
</evidence>
<keyword evidence="4 6" id="KW-0720">Serine protease</keyword>
<dbReference type="EMBL" id="CAADRA010005365">
    <property type="protein sequence ID" value="VFT89053.1"/>
    <property type="molecule type" value="Genomic_DNA"/>
</dbReference>
<reference evidence="9" key="2">
    <citation type="submission" date="2019-06" db="EMBL/GenBank/DDBJ databases">
        <title>Genomics analysis of Aphanomyces spp. identifies a new class of oomycete effector associated with host adaptation.</title>
        <authorList>
            <person name="Gaulin E."/>
        </authorList>
    </citation>
    <scope>NUCLEOTIDE SEQUENCE</scope>
    <source>
        <strain evidence="9">CBS 578.67</strain>
    </source>
</reference>
<name>A0A485KUY0_9STRA</name>
<dbReference type="GO" id="GO:0004252">
    <property type="term" value="F:serine-type endopeptidase activity"/>
    <property type="evidence" value="ECO:0007669"/>
    <property type="project" value="UniProtKB-UniRule"/>
</dbReference>
<dbReference type="EMBL" id="VJMH01005344">
    <property type="protein sequence ID" value="KAF0697092.1"/>
    <property type="molecule type" value="Genomic_DNA"/>
</dbReference>
<dbReference type="PANTHER" id="PTHR11757">
    <property type="entry name" value="PROTEASE FAMILY S9A OLIGOPEPTIDASE"/>
    <property type="match status" value="1"/>
</dbReference>
<dbReference type="SUPFAM" id="SSF53474">
    <property type="entry name" value="alpha/beta-Hydrolases"/>
    <property type="match status" value="1"/>
</dbReference>
<protein>
    <recommendedName>
        <fullName evidence="6">Prolyl endopeptidase</fullName>
        <ecNumber evidence="6">3.4.21.-</ecNumber>
    </recommendedName>
</protein>
<dbReference type="Gene3D" id="3.40.50.1820">
    <property type="entry name" value="alpha/beta hydrolase"/>
    <property type="match status" value="1"/>
</dbReference>
<dbReference type="InterPro" id="IPR001375">
    <property type="entry name" value="Peptidase_S9_cat"/>
</dbReference>
<dbReference type="PANTHER" id="PTHR11757:SF19">
    <property type="entry name" value="PROLYL ENDOPEPTIDASE-LIKE"/>
    <property type="match status" value="1"/>
</dbReference>
<evidence type="ECO:0000313" key="9">
    <source>
        <dbReference type="EMBL" id="KAF0697092.1"/>
    </source>
</evidence>
<evidence type="ECO:0000256" key="2">
    <source>
        <dbReference type="ARBA" id="ARBA00022670"/>
    </source>
</evidence>
<gene>
    <name evidence="10" type="primary">Aste57867_12199</name>
    <name evidence="9" type="ORF">As57867_012154</name>
    <name evidence="10" type="ORF">ASTE57867_12199</name>
</gene>
<evidence type="ECO:0000256" key="6">
    <source>
        <dbReference type="RuleBase" id="RU368024"/>
    </source>
</evidence>
<evidence type="ECO:0000313" key="11">
    <source>
        <dbReference type="Proteomes" id="UP000332933"/>
    </source>
</evidence>
<dbReference type="InterPro" id="IPR002470">
    <property type="entry name" value="Peptidase_S9A"/>
</dbReference>
<dbReference type="Pfam" id="PF00326">
    <property type="entry name" value="Peptidase_S9"/>
    <property type="match status" value="1"/>
</dbReference>
<evidence type="ECO:0000256" key="5">
    <source>
        <dbReference type="ARBA" id="ARBA00045448"/>
    </source>
</evidence>
<keyword evidence="2 6" id="KW-0645">Protease</keyword>
<dbReference type="OrthoDB" id="248387at2759"/>
<accession>A0A485KUY0</accession>
<dbReference type="SUPFAM" id="SSF50993">
    <property type="entry name" value="Peptidase/esterase 'gauge' domain"/>
    <property type="match status" value="1"/>
</dbReference>
<dbReference type="PRINTS" id="PR00862">
    <property type="entry name" value="PROLIGOPTASE"/>
</dbReference>